<evidence type="ECO:0000256" key="2">
    <source>
        <dbReference type="ARBA" id="ARBA00012168"/>
    </source>
</evidence>
<feature type="binding site" evidence="10">
    <location>
        <position position="126"/>
    </location>
    <ligand>
        <name>Mn(2+)</name>
        <dbReference type="ChEBI" id="CHEBI:29035"/>
        <label>2</label>
    </ligand>
</feature>
<dbReference type="GO" id="GO:0006525">
    <property type="term" value="P:arginine metabolic process"/>
    <property type="evidence" value="ECO:0007669"/>
    <property type="project" value="UniProtKB-KW"/>
</dbReference>
<evidence type="ECO:0000256" key="11">
    <source>
        <dbReference type="PROSITE-ProRule" id="PRU00742"/>
    </source>
</evidence>
<dbReference type="GO" id="GO:0005737">
    <property type="term" value="C:cytoplasm"/>
    <property type="evidence" value="ECO:0007669"/>
    <property type="project" value="TreeGrafter"/>
</dbReference>
<keyword evidence="4 12" id="KW-0056">Arginine metabolism</keyword>
<evidence type="ECO:0000256" key="5">
    <source>
        <dbReference type="ARBA" id="ARBA00022723"/>
    </source>
</evidence>
<dbReference type="FunFam" id="3.40.800.10:FF:000012">
    <property type="entry name" value="Arginase"/>
    <property type="match status" value="1"/>
</dbReference>
<dbReference type="PRINTS" id="PR00116">
    <property type="entry name" value="ARGINASE"/>
</dbReference>
<dbReference type="Gene3D" id="3.40.800.10">
    <property type="entry name" value="Ureohydrolase domain"/>
    <property type="match status" value="1"/>
</dbReference>
<feature type="binding site" evidence="10">
    <location>
        <position position="229"/>
    </location>
    <ligand>
        <name>Mn(2+)</name>
        <dbReference type="ChEBI" id="CHEBI:29035"/>
        <label>1</label>
    </ligand>
</feature>
<evidence type="ECO:0000256" key="3">
    <source>
        <dbReference type="ARBA" id="ARBA00018123"/>
    </source>
</evidence>
<dbReference type="SUPFAM" id="SSF52768">
    <property type="entry name" value="Arginase/deacetylase"/>
    <property type="match status" value="1"/>
</dbReference>
<dbReference type="InterPro" id="IPR014033">
    <property type="entry name" value="Arginase"/>
</dbReference>
<keyword evidence="5 10" id="KW-0479">Metal-binding</keyword>
<feature type="binding site" evidence="10">
    <location>
        <position position="124"/>
    </location>
    <ligand>
        <name>Mn(2+)</name>
        <dbReference type="ChEBI" id="CHEBI:29035"/>
        <label>2</label>
    </ligand>
</feature>
<dbReference type="InterPro" id="IPR023696">
    <property type="entry name" value="Ureohydrolase_dom_sf"/>
</dbReference>
<keyword evidence="6 12" id="KW-0378">Hydrolase</keyword>
<proteinExistence type="inferred from homology"/>
<dbReference type="Proteomes" id="UP000256869">
    <property type="component" value="Unassembled WGS sequence"/>
</dbReference>
<comment type="cofactor">
    <cofactor evidence="10 12">
        <name>Mn(2+)</name>
        <dbReference type="ChEBI" id="CHEBI:29035"/>
    </cofactor>
    <text evidence="10 12">Binds 2 manganese ions per subunit.</text>
</comment>
<evidence type="ECO:0000256" key="8">
    <source>
        <dbReference type="ARBA" id="ARBA00047391"/>
    </source>
</evidence>
<comment type="similarity">
    <text evidence="11 12">Belongs to the arginase family.</text>
</comment>
<feature type="binding site" evidence="10">
    <location>
        <position position="101"/>
    </location>
    <ligand>
        <name>Mn(2+)</name>
        <dbReference type="ChEBI" id="CHEBI:29035"/>
        <label>1</label>
    </ligand>
</feature>
<comment type="caution">
    <text evidence="13">The sequence shown here is derived from an EMBL/GenBank/DDBJ whole genome shotgun (WGS) entry which is preliminary data.</text>
</comment>
<comment type="catalytic activity">
    <reaction evidence="8 12">
        <text>L-arginine + H2O = urea + L-ornithine</text>
        <dbReference type="Rhea" id="RHEA:20569"/>
        <dbReference type="ChEBI" id="CHEBI:15377"/>
        <dbReference type="ChEBI" id="CHEBI:16199"/>
        <dbReference type="ChEBI" id="CHEBI:32682"/>
        <dbReference type="ChEBI" id="CHEBI:46911"/>
        <dbReference type="EC" id="3.5.3.1"/>
    </reaction>
</comment>
<dbReference type="PANTHER" id="PTHR43782:SF3">
    <property type="entry name" value="ARGINASE"/>
    <property type="match status" value="1"/>
</dbReference>
<dbReference type="AlphaFoldDB" id="A0A3D9HST2"/>
<dbReference type="InterPro" id="IPR006035">
    <property type="entry name" value="Ureohydrolase"/>
</dbReference>
<feature type="binding site" evidence="10">
    <location>
        <position position="128"/>
    </location>
    <ligand>
        <name>Mn(2+)</name>
        <dbReference type="ChEBI" id="CHEBI:29035"/>
        <label>1</label>
    </ligand>
</feature>
<evidence type="ECO:0000313" key="14">
    <source>
        <dbReference type="Proteomes" id="UP000256869"/>
    </source>
</evidence>
<dbReference type="PROSITE" id="PS51409">
    <property type="entry name" value="ARGINASE_2"/>
    <property type="match status" value="1"/>
</dbReference>
<evidence type="ECO:0000256" key="6">
    <source>
        <dbReference type="ARBA" id="ARBA00022801"/>
    </source>
</evidence>
<reference evidence="13 14" key="1">
    <citation type="submission" date="2018-07" db="EMBL/GenBank/DDBJ databases">
        <title>Genomic Encyclopedia of Type Strains, Phase III (KMG-III): the genomes of soil and plant-associated and newly described type strains.</title>
        <authorList>
            <person name="Whitman W."/>
        </authorList>
    </citation>
    <scope>NUCLEOTIDE SEQUENCE [LARGE SCALE GENOMIC DNA]</scope>
    <source>
        <strain evidence="13 14">CECT 8236</strain>
    </source>
</reference>
<organism evidence="13 14">
    <name type="scientific">Cohnella lupini</name>
    <dbReference type="NCBI Taxonomy" id="1294267"/>
    <lineage>
        <taxon>Bacteria</taxon>
        <taxon>Bacillati</taxon>
        <taxon>Bacillota</taxon>
        <taxon>Bacilli</taxon>
        <taxon>Bacillales</taxon>
        <taxon>Paenibacillaceae</taxon>
        <taxon>Cohnella</taxon>
    </lineage>
</organism>
<dbReference type="PIRSF" id="PIRSF036979">
    <property type="entry name" value="Arginase"/>
    <property type="match status" value="1"/>
</dbReference>
<evidence type="ECO:0000256" key="9">
    <source>
        <dbReference type="NCBIfam" id="TIGR01229"/>
    </source>
</evidence>
<comment type="pathway">
    <text evidence="1">Nitrogen metabolism; urea cycle; L-ornithine and urea from L-arginine: step 1/1.</text>
</comment>
<dbReference type="EC" id="3.5.3.1" evidence="2 9"/>
<dbReference type="OrthoDB" id="9789727at2"/>
<dbReference type="NCBIfam" id="TIGR01229">
    <property type="entry name" value="rocF_arginase"/>
    <property type="match status" value="1"/>
</dbReference>
<evidence type="ECO:0000256" key="7">
    <source>
        <dbReference type="ARBA" id="ARBA00023211"/>
    </source>
</evidence>
<name>A0A3D9HST2_9BACL</name>
<evidence type="ECO:0000256" key="12">
    <source>
        <dbReference type="RuleBase" id="RU361159"/>
    </source>
</evidence>
<dbReference type="Pfam" id="PF00491">
    <property type="entry name" value="Arginase"/>
    <property type="match status" value="1"/>
</dbReference>
<dbReference type="GO" id="GO:0030145">
    <property type="term" value="F:manganese ion binding"/>
    <property type="evidence" value="ECO:0007669"/>
    <property type="project" value="TreeGrafter"/>
</dbReference>
<evidence type="ECO:0000313" key="13">
    <source>
        <dbReference type="EMBL" id="RED52563.1"/>
    </source>
</evidence>
<feature type="binding site" evidence="10">
    <location>
        <position position="227"/>
    </location>
    <ligand>
        <name>Mn(2+)</name>
        <dbReference type="ChEBI" id="CHEBI:29035"/>
        <label>1</label>
    </ligand>
</feature>
<protein>
    <recommendedName>
        <fullName evidence="3 9">Arginase</fullName>
        <ecNumber evidence="2 9">3.5.3.1</ecNumber>
    </recommendedName>
</protein>
<dbReference type="EMBL" id="QRDY01000034">
    <property type="protein sequence ID" value="RED52563.1"/>
    <property type="molecule type" value="Genomic_DNA"/>
</dbReference>
<evidence type="ECO:0000256" key="10">
    <source>
        <dbReference type="PIRSR" id="PIRSR036979-1"/>
    </source>
</evidence>
<accession>A0A3D9HST2</accession>
<dbReference type="RefSeq" id="WP_115995767.1">
    <property type="nucleotide sequence ID" value="NZ_QRDY01000034.1"/>
</dbReference>
<evidence type="ECO:0000256" key="4">
    <source>
        <dbReference type="ARBA" id="ARBA00022503"/>
    </source>
</evidence>
<sequence>MDIDKKVQLIKVPFGLGGGRAGTELGPESVIKAGLLNQLKSIGVELAGDSEVDCYKHFSGIGGEGKVKHLAEVQEMSRQVSEHVSQAVSSNCFPLVLGGDHSVAIGSLAGLTAHYRNLGVIWFDAHSDMNTEETTPSGNAHGMPLAVALGKAEYKLTDIPGATLINKDKLVIIGARDIDPGERELIRSEGIACFTMHDIDKLGMKTVVEQAIAIVGEGTDGVHLSFDLDSLDPLVAGGVGTPVPGGLSYREAHFAMELFAESGKITSMDIVEVNGVLDYDRRTARHAVELAASLLGKRIL</sequence>
<dbReference type="PANTHER" id="PTHR43782">
    <property type="entry name" value="ARGINASE"/>
    <property type="match status" value="1"/>
</dbReference>
<dbReference type="CDD" id="cd09989">
    <property type="entry name" value="Arginase"/>
    <property type="match status" value="1"/>
</dbReference>
<gene>
    <name evidence="13" type="ORF">DFP95_1344</name>
</gene>
<keyword evidence="14" id="KW-1185">Reference proteome</keyword>
<dbReference type="GO" id="GO:0004053">
    <property type="term" value="F:arginase activity"/>
    <property type="evidence" value="ECO:0007669"/>
    <property type="project" value="UniProtKB-UniRule"/>
</dbReference>
<keyword evidence="7 10" id="KW-0464">Manganese</keyword>
<evidence type="ECO:0000256" key="1">
    <source>
        <dbReference type="ARBA" id="ARBA00005098"/>
    </source>
</evidence>